<keyword evidence="6" id="KW-1185">Reference proteome</keyword>
<keyword evidence="5" id="KW-0378">Hydrolase</keyword>
<dbReference type="InterPro" id="IPR003591">
    <property type="entry name" value="Leu-rich_rpt_typical-subtyp"/>
</dbReference>
<dbReference type="InterPro" id="IPR032675">
    <property type="entry name" value="LRR_dom_sf"/>
</dbReference>
<keyword evidence="4" id="KW-1133">Transmembrane helix</keyword>
<evidence type="ECO:0000256" key="3">
    <source>
        <dbReference type="ARBA" id="ARBA00022737"/>
    </source>
</evidence>
<evidence type="ECO:0000256" key="1">
    <source>
        <dbReference type="ARBA" id="ARBA00022614"/>
    </source>
</evidence>
<keyword evidence="5" id="KW-0645">Protease</keyword>
<keyword evidence="2" id="KW-0732">Signal</keyword>
<dbReference type="Proteomes" id="UP001152320">
    <property type="component" value="Chromosome 4"/>
</dbReference>
<dbReference type="PROSITE" id="PS51450">
    <property type="entry name" value="LRR"/>
    <property type="match status" value="3"/>
</dbReference>
<dbReference type="GO" id="GO:0004180">
    <property type="term" value="F:carboxypeptidase activity"/>
    <property type="evidence" value="ECO:0007669"/>
    <property type="project" value="UniProtKB-KW"/>
</dbReference>
<evidence type="ECO:0000313" key="5">
    <source>
        <dbReference type="EMBL" id="KAJ8043785.1"/>
    </source>
</evidence>
<dbReference type="GO" id="GO:0031012">
    <property type="term" value="C:extracellular matrix"/>
    <property type="evidence" value="ECO:0007669"/>
    <property type="project" value="TreeGrafter"/>
</dbReference>
<dbReference type="OrthoDB" id="6363818at2759"/>
<dbReference type="EMBL" id="JAIZAY010000004">
    <property type="protein sequence ID" value="KAJ8043785.1"/>
    <property type="molecule type" value="Genomic_DNA"/>
</dbReference>
<gene>
    <name evidence="5" type="ORF">HOLleu_11046</name>
</gene>
<proteinExistence type="predicted"/>
<reference evidence="5" key="1">
    <citation type="submission" date="2021-10" db="EMBL/GenBank/DDBJ databases">
        <title>Tropical sea cucumber genome reveals ecological adaptation and Cuvierian tubules defense mechanism.</title>
        <authorList>
            <person name="Chen T."/>
        </authorList>
    </citation>
    <scope>NUCLEOTIDE SEQUENCE</scope>
    <source>
        <strain evidence="5">Nanhai2018</strain>
        <tissue evidence="5">Muscle</tissue>
    </source>
</reference>
<dbReference type="SUPFAM" id="SSF52058">
    <property type="entry name" value="L domain-like"/>
    <property type="match status" value="1"/>
</dbReference>
<feature type="transmembrane region" description="Helical" evidence="4">
    <location>
        <begin position="398"/>
        <end position="418"/>
    </location>
</feature>
<protein>
    <submittedName>
        <fullName evidence="5">Carboxypeptidase N subunit 2</fullName>
    </submittedName>
</protein>
<dbReference type="PANTHER" id="PTHR24373">
    <property type="entry name" value="SLIT RELATED LEUCINE-RICH REPEAT NEURONAL PROTEIN"/>
    <property type="match status" value="1"/>
</dbReference>
<evidence type="ECO:0000256" key="2">
    <source>
        <dbReference type="ARBA" id="ARBA00022729"/>
    </source>
</evidence>
<evidence type="ECO:0000256" key="4">
    <source>
        <dbReference type="SAM" id="Phobius"/>
    </source>
</evidence>
<dbReference type="Gene3D" id="3.80.10.10">
    <property type="entry name" value="Ribonuclease Inhibitor"/>
    <property type="match status" value="2"/>
</dbReference>
<dbReference type="SMART" id="SM00369">
    <property type="entry name" value="LRR_TYP"/>
    <property type="match status" value="7"/>
</dbReference>
<dbReference type="GO" id="GO:0005615">
    <property type="term" value="C:extracellular space"/>
    <property type="evidence" value="ECO:0007669"/>
    <property type="project" value="TreeGrafter"/>
</dbReference>
<keyword evidence="5" id="KW-0121">Carboxypeptidase</keyword>
<keyword evidence="4" id="KW-0472">Membrane</keyword>
<organism evidence="5 6">
    <name type="scientific">Holothuria leucospilota</name>
    <name type="common">Black long sea cucumber</name>
    <name type="synonym">Mertensiothuria leucospilota</name>
    <dbReference type="NCBI Taxonomy" id="206669"/>
    <lineage>
        <taxon>Eukaryota</taxon>
        <taxon>Metazoa</taxon>
        <taxon>Echinodermata</taxon>
        <taxon>Eleutherozoa</taxon>
        <taxon>Echinozoa</taxon>
        <taxon>Holothuroidea</taxon>
        <taxon>Aspidochirotacea</taxon>
        <taxon>Aspidochirotida</taxon>
        <taxon>Holothuriidae</taxon>
        <taxon>Holothuria</taxon>
    </lineage>
</organism>
<keyword evidence="3" id="KW-0677">Repeat</keyword>
<name>A0A9Q1HFB0_HOLLE</name>
<accession>A0A9Q1HFB0</accession>
<evidence type="ECO:0000313" key="6">
    <source>
        <dbReference type="Proteomes" id="UP001152320"/>
    </source>
</evidence>
<dbReference type="InterPro" id="IPR001611">
    <property type="entry name" value="Leu-rich_rpt"/>
</dbReference>
<dbReference type="Pfam" id="PF00560">
    <property type="entry name" value="LRR_1"/>
    <property type="match status" value="1"/>
</dbReference>
<dbReference type="AlphaFoldDB" id="A0A9Q1HFB0"/>
<keyword evidence="4" id="KW-0812">Transmembrane</keyword>
<comment type="caution">
    <text evidence="5">The sequence shown here is derived from an EMBL/GenBank/DDBJ whole genome shotgun (WGS) entry which is preliminary data.</text>
</comment>
<dbReference type="PANTHER" id="PTHR24373:SF370">
    <property type="entry name" value="FISH-LIPS, ISOFORM E"/>
    <property type="match status" value="1"/>
</dbReference>
<dbReference type="InterPro" id="IPR050328">
    <property type="entry name" value="Dev_Immune_Receptor"/>
</dbReference>
<keyword evidence="1" id="KW-0433">Leucine-rich repeat</keyword>
<sequence>MDMFYLFAMSKIFMMPIGLTDSVPLPQRNSNETAPICREVCEYDNWYQRARCEKRMLDKIPLPPGCESAIILELQGNNITYVDTGSLSGYRNVRTLDISNNEISKLEPETFVNMANLKNVLFSNNQLLDIQNGTFSGTENHLQRLYLNGNQISKVNEHTFSGCYAIVTLYLNNNQLEFLPATLFCGLYNMQYINLTMNHLTHIAAHTFNGLINLRFLYLAYNKISWLPNGLFTGLQSLAEVELSHNALLYIPSPDSLGVHNTFQLFDVSHNNLTETGNILPYLTIAERFHFEGNPYICDCDFLLLQKWYYNKSDTERRNYARTGPVLCHMDSLVFNIDVVIAVTSCGAVSSTRFPRFTSMHEASLTEVLVLKSAVSTSGASLNNDSKMQSITQFADKIFGVTVYFAVILTLYLALWTAKSVQSIVLQKGYDFRKGMVP</sequence>
<dbReference type="Pfam" id="PF13855">
    <property type="entry name" value="LRR_8"/>
    <property type="match status" value="2"/>
</dbReference>